<dbReference type="FunFam" id="2.40.160.120:FF:000001">
    <property type="entry name" value="Oxysterol-binding protein"/>
    <property type="match status" value="1"/>
</dbReference>
<evidence type="ECO:0000259" key="6">
    <source>
        <dbReference type="PROSITE" id="PS50003"/>
    </source>
</evidence>
<dbReference type="GO" id="GO:0005886">
    <property type="term" value="C:plasma membrane"/>
    <property type="evidence" value="ECO:0007669"/>
    <property type="project" value="TreeGrafter"/>
</dbReference>
<dbReference type="SUPFAM" id="SSF101576">
    <property type="entry name" value="Supernatant protein factor (SPF), C-terminal domain"/>
    <property type="match status" value="1"/>
</dbReference>
<dbReference type="GO" id="GO:0120009">
    <property type="term" value="P:intermembrane lipid transfer"/>
    <property type="evidence" value="ECO:0007669"/>
    <property type="project" value="UniProtKB-ARBA"/>
</dbReference>
<dbReference type="InterPro" id="IPR001849">
    <property type="entry name" value="PH_domain"/>
</dbReference>
<dbReference type="InterPro" id="IPR037239">
    <property type="entry name" value="OSBP_sf"/>
</dbReference>
<dbReference type="Gene3D" id="2.40.160.120">
    <property type="match status" value="1"/>
</dbReference>
<dbReference type="Proteomes" id="UP000268321">
    <property type="component" value="Unassembled WGS sequence"/>
</dbReference>
<evidence type="ECO:0000256" key="2">
    <source>
        <dbReference type="ARBA" id="ARBA00022448"/>
    </source>
</evidence>
<dbReference type="Pfam" id="PF15409">
    <property type="entry name" value="PH_8"/>
    <property type="match status" value="1"/>
</dbReference>
<dbReference type="PANTHER" id="PTHR10972">
    <property type="entry name" value="OXYSTEROL-BINDING PROTEIN-RELATED"/>
    <property type="match status" value="1"/>
</dbReference>
<keyword evidence="8" id="KW-1185">Reference proteome</keyword>
<evidence type="ECO:0000256" key="3">
    <source>
        <dbReference type="ARBA" id="ARBA00023055"/>
    </source>
</evidence>
<evidence type="ECO:0000256" key="4">
    <source>
        <dbReference type="ARBA" id="ARBA00023121"/>
    </source>
</evidence>
<dbReference type="GO" id="GO:0034727">
    <property type="term" value="P:piecemeal microautophagy of the nucleus"/>
    <property type="evidence" value="ECO:0007669"/>
    <property type="project" value="TreeGrafter"/>
</dbReference>
<evidence type="ECO:0000313" key="8">
    <source>
        <dbReference type="Proteomes" id="UP000268321"/>
    </source>
</evidence>
<comment type="similarity">
    <text evidence="1">Belongs to the OSBP family.</text>
</comment>
<dbReference type="AlphaFoldDB" id="A0A4P9ZCF3"/>
<dbReference type="InterPro" id="IPR036598">
    <property type="entry name" value="GOLD_dom_sf"/>
</dbReference>
<name>A0A4P9ZCF3_9ASCO</name>
<keyword evidence="4" id="KW-0446">Lipid-binding</keyword>
<dbReference type="GO" id="GO:0006897">
    <property type="term" value="P:endocytosis"/>
    <property type="evidence" value="ECO:0007669"/>
    <property type="project" value="TreeGrafter"/>
</dbReference>
<dbReference type="Pfam" id="PF01237">
    <property type="entry name" value="Oxysterol_BP"/>
    <property type="match status" value="1"/>
</dbReference>
<dbReference type="GO" id="GO:0035621">
    <property type="term" value="P:ER to Golgi ceramide transport"/>
    <property type="evidence" value="ECO:0007669"/>
    <property type="project" value="TreeGrafter"/>
</dbReference>
<dbReference type="GO" id="GO:0032934">
    <property type="term" value="F:sterol binding"/>
    <property type="evidence" value="ECO:0007669"/>
    <property type="project" value="TreeGrafter"/>
</dbReference>
<dbReference type="InterPro" id="IPR011993">
    <property type="entry name" value="PH-like_dom_sf"/>
</dbReference>
<dbReference type="GO" id="GO:0005829">
    <property type="term" value="C:cytosol"/>
    <property type="evidence" value="ECO:0007669"/>
    <property type="project" value="TreeGrafter"/>
</dbReference>
<dbReference type="SUPFAM" id="SSF50729">
    <property type="entry name" value="PH domain-like"/>
    <property type="match status" value="1"/>
</dbReference>
<sequence length="855" mass="96361">METLDVHSKDFLVKWVTAPEKSAILWQIKPLKRSINYAIYRKKDVHESSGVLAENSAEATTGGGEAVVVQLPDRALTRDRLGSIWTKLRRGRLALMASVNSITERTPLRTMSRLMALSSSLNNPDWELLKNYHKLVPGELVKGLLGTEPGGTFAFVVDNTFSKTTSKTVLFSSKIVPQPEKIVETASTRAPENSRSILHPKNGELMQGVLQKKRRKKLQGFTNRFFILNFKYGTLSYFKVNDNKLRGQMPIAASIVSANDKSLEIFIDSGMEVWNLKAPSAVDFKEWVNAFNILKMRAVRPATDPARSRDASASRMLPALRDLHLDLTDILADFGDTSKDVLELQLYSLYSRFSDVLQIRDKDASSVISGEFFDAHEQMNDDSVGVVLMSEPFAKSRTDSFEDVGAETRSSSDLDSDFDDEQRLDPAQQLDAENPGADNPQNGNTQTPPAPPAAATVDLAPLPIDTLVDRDCDIPVFNHDPPSFLLFVRKNVGNDLLTLSMPVDMNEPITIVQKYAEMMEYSEMIDNALLGKYPAESGELILRIAAFAVTYLAAMRVKLRIGRKPFNPLLGETYELVREDKGFRYLCEKVSHKPPVFAVHVEAAEWVFSFSPAPSQKFWGKTSEIYTNGTVQLTVRATQELFTWSMPNCVVKNIIAGEKYFEPCSPITVKSSRGQRAVVEFSKAGMFSGRSENLVIKAYDASKRLLPYTVTGKWTDLMTLRTNTVEKEIWTVGTLLPQCEKKFCFPTFTGSLNKITVIEKDKSPCTDSRYRPDMRVYTNGDIEKAEMLKQQLEERQRERRKAQEDSGLPHQPRFFRHVGAVDGDPCSGHWEYIKGEKSYWKRRLTQDWGDCPKLW</sequence>
<dbReference type="SUPFAM" id="SSF144000">
    <property type="entry name" value="Oxysterol-binding protein-like"/>
    <property type="match status" value="1"/>
</dbReference>
<evidence type="ECO:0000256" key="5">
    <source>
        <dbReference type="SAM" id="MobiDB-lite"/>
    </source>
</evidence>
<organism evidence="7 8">
    <name type="scientific">Metschnikowia bicuspidata</name>
    <dbReference type="NCBI Taxonomy" id="27322"/>
    <lineage>
        <taxon>Eukaryota</taxon>
        <taxon>Fungi</taxon>
        <taxon>Dikarya</taxon>
        <taxon>Ascomycota</taxon>
        <taxon>Saccharomycotina</taxon>
        <taxon>Pichiomycetes</taxon>
        <taxon>Metschnikowiaceae</taxon>
        <taxon>Metschnikowia</taxon>
    </lineage>
</organism>
<dbReference type="PANTHER" id="PTHR10972:SF203">
    <property type="entry name" value="OXYSTEROL-BINDING PROTEIN HOMOLOG 3"/>
    <property type="match status" value="1"/>
</dbReference>
<gene>
    <name evidence="7" type="ORF">METBISCDRAFT_16185</name>
</gene>
<dbReference type="SMART" id="SM00233">
    <property type="entry name" value="PH"/>
    <property type="match status" value="1"/>
</dbReference>
<evidence type="ECO:0000256" key="1">
    <source>
        <dbReference type="ARBA" id="ARBA00008842"/>
    </source>
</evidence>
<evidence type="ECO:0000313" key="7">
    <source>
        <dbReference type="EMBL" id="RKP30493.1"/>
    </source>
</evidence>
<dbReference type="GO" id="GO:0006887">
    <property type="term" value="P:exocytosis"/>
    <property type="evidence" value="ECO:0007669"/>
    <property type="project" value="TreeGrafter"/>
</dbReference>
<reference evidence="8" key="1">
    <citation type="journal article" date="2018" name="Nat. Microbiol.">
        <title>Leveraging single-cell genomics to expand the fungal tree of life.</title>
        <authorList>
            <person name="Ahrendt S.R."/>
            <person name="Quandt C.A."/>
            <person name="Ciobanu D."/>
            <person name="Clum A."/>
            <person name="Salamov A."/>
            <person name="Andreopoulos B."/>
            <person name="Cheng J.F."/>
            <person name="Woyke T."/>
            <person name="Pelin A."/>
            <person name="Henrissat B."/>
            <person name="Reynolds N.K."/>
            <person name="Benny G.L."/>
            <person name="Smith M.E."/>
            <person name="James T.Y."/>
            <person name="Grigoriev I.V."/>
        </authorList>
    </citation>
    <scope>NUCLEOTIDE SEQUENCE [LARGE SCALE GENOMIC DNA]</scope>
    <source>
        <strain evidence="8">Baker2002</strain>
    </source>
</reference>
<dbReference type="InterPro" id="IPR000648">
    <property type="entry name" value="Oxysterol-bd"/>
</dbReference>
<dbReference type="Gene3D" id="2.30.29.30">
    <property type="entry name" value="Pleckstrin-homology domain (PH domain)/Phosphotyrosine-binding domain (PTB)"/>
    <property type="match status" value="1"/>
</dbReference>
<proteinExistence type="inferred from homology"/>
<dbReference type="PROSITE" id="PS50003">
    <property type="entry name" value="PH_DOMAIN"/>
    <property type="match status" value="1"/>
</dbReference>
<keyword evidence="2" id="KW-0813">Transport</keyword>
<protein>
    <recommendedName>
        <fullName evidence="6">PH domain-containing protein</fullName>
    </recommendedName>
</protein>
<dbReference type="CDD" id="cd13289">
    <property type="entry name" value="PH_Osh3p_yeast"/>
    <property type="match status" value="1"/>
</dbReference>
<dbReference type="InterPro" id="IPR041680">
    <property type="entry name" value="PH_8"/>
</dbReference>
<dbReference type="GO" id="GO:0097038">
    <property type="term" value="C:perinuclear endoplasmic reticulum"/>
    <property type="evidence" value="ECO:0007669"/>
    <property type="project" value="TreeGrafter"/>
</dbReference>
<dbReference type="GO" id="GO:0030011">
    <property type="term" value="P:maintenance of cell polarity"/>
    <property type="evidence" value="ECO:0007669"/>
    <property type="project" value="TreeGrafter"/>
</dbReference>
<dbReference type="OrthoDB" id="1854502at2759"/>
<feature type="region of interest" description="Disordered" evidence="5">
    <location>
        <begin position="399"/>
        <end position="456"/>
    </location>
</feature>
<dbReference type="Gene3D" id="3.30.70.3490">
    <property type="match status" value="1"/>
</dbReference>
<accession>A0A4P9ZCF3</accession>
<dbReference type="EMBL" id="ML004457">
    <property type="protein sequence ID" value="RKP30493.1"/>
    <property type="molecule type" value="Genomic_DNA"/>
</dbReference>
<dbReference type="GO" id="GO:0032541">
    <property type="term" value="C:cortical endoplasmic reticulum"/>
    <property type="evidence" value="ECO:0007669"/>
    <property type="project" value="TreeGrafter"/>
</dbReference>
<feature type="domain" description="PH" evidence="6">
    <location>
        <begin position="203"/>
        <end position="296"/>
    </location>
</feature>
<keyword evidence="3" id="KW-0445">Lipid transport</keyword>